<sequence length="256" mass="28666">MILMLNHFFITRIFMDNWHRLASRRRLCFIIIVITLVTMKDGVSSANDGDADAPKKKIIPDFVCNGTWCASEFKQNFEKLRFSTIGIVAGGYVGDALESKAKLTFFVRKKNDVTGTYVLEAKAIVESMNHTTLTGKTVLNAFGVVSEDVYPVLPEPVGDGYKPYCAPLAPVPGINICMNLYYFKCDPNLEGRACFKIEFVVYNKIISKIQFDCVNFERGNITVSAPDGGPAASNPDEKKKWYEFFKKSSYASTARK</sequence>
<dbReference type="InParanoid" id="A0A482XGG1"/>
<organism evidence="1 2">
    <name type="scientific">Laodelphax striatellus</name>
    <name type="common">Small brown planthopper</name>
    <name type="synonym">Delphax striatella</name>
    <dbReference type="NCBI Taxonomy" id="195883"/>
    <lineage>
        <taxon>Eukaryota</taxon>
        <taxon>Metazoa</taxon>
        <taxon>Ecdysozoa</taxon>
        <taxon>Arthropoda</taxon>
        <taxon>Hexapoda</taxon>
        <taxon>Insecta</taxon>
        <taxon>Pterygota</taxon>
        <taxon>Neoptera</taxon>
        <taxon>Paraneoptera</taxon>
        <taxon>Hemiptera</taxon>
        <taxon>Auchenorrhyncha</taxon>
        <taxon>Fulgoroidea</taxon>
        <taxon>Delphacidae</taxon>
        <taxon>Criomorphinae</taxon>
        <taxon>Laodelphax</taxon>
    </lineage>
</organism>
<proteinExistence type="predicted"/>
<dbReference type="EMBL" id="QKKF02010319">
    <property type="protein sequence ID" value="RZF44822.1"/>
    <property type="molecule type" value="Genomic_DNA"/>
</dbReference>
<evidence type="ECO:0000313" key="2">
    <source>
        <dbReference type="Proteomes" id="UP000291343"/>
    </source>
</evidence>
<reference evidence="1 2" key="1">
    <citation type="journal article" date="2017" name="Gigascience">
        <title>Genome sequence of the small brown planthopper, Laodelphax striatellus.</title>
        <authorList>
            <person name="Zhu J."/>
            <person name="Jiang F."/>
            <person name="Wang X."/>
            <person name="Yang P."/>
            <person name="Bao Y."/>
            <person name="Zhao W."/>
            <person name="Wang W."/>
            <person name="Lu H."/>
            <person name="Wang Q."/>
            <person name="Cui N."/>
            <person name="Li J."/>
            <person name="Chen X."/>
            <person name="Luo L."/>
            <person name="Yu J."/>
            <person name="Kang L."/>
            <person name="Cui F."/>
        </authorList>
    </citation>
    <scope>NUCLEOTIDE SEQUENCE [LARGE SCALE GENOMIC DNA]</scope>
    <source>
        <strain evidence="1">Lst14</strain>
    </source>
</reference>
<gene>
    <name evidence="1" type="ORF">LSTR_LSTR000774</name>
</gene>
<evidence type="ECO:0008006" key="3">
    <source>
        <dbReference type="Google" id="ProtNLM"/>
    </source>
</evidence>
<dbReference type="AlphaFoldDB" id="A0A482XGG1"/>
<comment type="caution">
    <text evidence="1">The sequence shown here is derived from an EMBL/GenBank/DDBJ whole genome shotgun (WGS) entry which is preliminary data.</text>
</comment>
<evidence type="ECO:0000313" key="1">
    <source>
        <dbReference type="EMBL" id="RZF44822.1"/>
    </source>
</evidence>
<keyword evidence="2" id="KW-1185">Reference proteome</keyword>
<protein>
    <recommendedName>
        <fullName evidence="3">DUF4773 domain-containing protein</fullName>
    </recommendedName>
</protein>
<name>A0A482XGG1_LAOST</name>
<accession>A0A482XGG1</accession>
<dbReference type="Proteomes" id="UP000291343">
    <property type="component" value="Unassembled WGS sequence"/>
</dbReference>